<dbReference type="Pfam" id="PF00011">
    <property type="entry name" value="HSP20"/>
    <property type="match status" value="1"/>
</dbReference>
<evidence type="ECO:0000256" key="2">
    <source>
        <dbReference type="RuleBase" id="RU003616"/>
    </source>
</evidence>
<protein>
    <submittedName>
        <fullName evidence="4">Hsp20/alpha crystallin family protein</fullName>
    </submittedName>
</protein>
<dbReference type="InterPro" id="IPR008978">
    <property type="entry name" value="HSP20-like_chaperone"/>
</dbReference>
<name>A0ABT0W890_9BACI</name>
<dbReference type="Proteomes" id="UP001523262">
    <property type="component" value="Unassembled WGS sequence"/>
</dbReference>
<keyword evidence="5" id="KW-1185">Reference proteome</keyword>
<feature type="domain" description="SHSP" evidence="3">
    <location>
        <begin position="29"/>
        <end position="129"/>
    </location>
</feature>
<proteinExistence type="inferred from homology"/>
<comment type="caution">
    <text evidence="4">The sequence shown here is derived from an EMBL/GenBank/DDBJ whole genome shotgun (WGS) entry which is preliminary data.</text>
</comment>
<organism evidence="4 5">
    <name type="scientific">Neobacillus pocheonensis</name>
    <dbReference type="NCBI Taxonomy" id="363869"/>
    <lineage>
        <taxon>Bacteria</taxon>
        <taxon>Bacillati</taxon>
        <taxon>Bacillota</taxon>
        <taxon>Bacilli</taxon>
        <taxon>Bacillales</taxon>
        <taxon>Bacillaceae</taxon>
        <taxon>Neobacillus</taxon>
    </lineage>
</organism>
<evidence type="ECO:0000256" key="1">
    <source>
        <dbReference type="PROSITE-ProRule" id="PRU00285"/>
    </source>
</evidence>
<evidence type="ECO:0000313" key="4">
    <source>
        <dbReference type="EMBL" id="MCM2532532.1"/>
    </source>
</evidence>
<sequence length="129" mass="15290">MKPNKNEESVDYDQLEKWLKTYFLDPLTSYFDHTQFRIDLYETDKEWIVEAILNEYESSKITVFIEEKRLIITALEHSSPKKQKRVRSIDFPFQINKQNVTALFTNGILEVLISKTEKGLGKNRFITLP</sequence>
<dbReference type="InterPro" id="IPR002068">
    <property type="entry name" value="A-crystallin/Hsp20_dom"/>
</dbReference>
<dbReference type="EMBL" id="JAMQCR010000001">
    <property type="protein sequence ID" value="MCM2532532.1"/>
    <property type="molecule type" value="Genomic_DNA"/>
</dbReference>
<dbReference type="CDD" id="cd06464">
    <property type="entry name" value="ACD_sHsps-like"/>
    <property type="match status" value="1"/>
</dbReference>
<accession>A0ABT0W890</accession>
<evidence type="ECO:0000313" key="5">
    <source>
        <dbReference type="Proteomes" id="UP001523262"/>
    </source>
</evidence>
<comment type="similarity">
    <text evidence="1 2">Belongs to the small heat shock protein (HSP20) family.</text>
</comment>
<reference evidence="4 5" key="1">
    <citation type="submission" date="2022-06" db="EMBL/GenBank/DDBJ databases">
        <authorList>
            <person name="Jeon C.O."/>
        </authorList>
    </citation>
    <scope>NUCLEOTIDE SEQUENCE [LARGE SCALE GENOMIC DNA]</scope>
    <source>
        <strain evidence="4 5">KCTC 13943</strain>
    </source>
</reference>
<dbReference type="PROSITE" id="PS01031">
    <property type="entry name" value="SHSP"/>
    <property type="match status" value="1"/>
</dbReference>
<dbReference type="Gene3D" id="2.60.40.790">
    <property type="match status" value="1"/>
</dbReference>
<dbReference type="SUPFAM" id="SSF49764">
    <property type="entry name" value="HSP20-like chaperones"/>
    <property type="match status" value="1"/>
</dbReference>
<evidence type="ECO:0000259" key="3">
    <source>
        <dbReference type="PROSITE" id="PS01031"/>
    </source>
</evidence>
<gene>
    <name evidence="4" type="ORF">NDK43_09220</name>
</gene>